<dbReference type="Proteomes" id="UP001430953">
    <property type="component" value="Unassembled WGS sequence"/>
</dbReference>
<organism evidence="1 2">
    <name type="scientific">Cardiocondyla obscurior</name>
    <dbReference type="NCBI Taxonomy" id="286306"/>
    <lineage>
        <taxon>Eukaryota</taxon>
        <taxon>Metazoa</taxon>
        <taxon>Ecdysozoa</taxon>
        <taxon>Arthropoda</taxon>
        <taxon>Hexapoda</taxon>
        <taxon>Insecta</taxon>
        <taxon>Pterygota</taxon>
        <taxon>Neoptera</taxon>
        <taxon>Endopterygota</taxon>
        <taxon>Hymenoptera</taxon>
        <taxon>Apocrita</taxon>
        <taxon>Aculeata</taxon>
        <taxon>Formicoidea</taxon>
        <taxon>Formicidae</taxon>
        <taxon>Myrmicinae</taxon>
        <taxon>Cardiocondyla</taxon>
    </lineage>
</organism>
<protein>
    <submittedName>
        <fullName evidence="1">Uncharacterized protein</fullName>
    </submittedName>
</protein>
<evidence type="ECO:0000313" key="2">
    <source>
        <dbReference type="Proteomes" id="UP001430953"/>
    </source>
</evidence>
<reference evidence="1 2" key="1">
    <citation type="submission" date="2023-03" db="EMBL/GenBank/DDBJ databases">
        <title>High recombination rates correlate with genetic variation in Cardiocondyla obscurior ants.</title>
        <authorList>
            <person name="Errbii M."/>
        </authorList>
    </citation>
    <scope>NUCLEOTIDE SEQUENCE [LARGE SCALE GENOMIC DNA]</scope>
    <source>
        <strain evidence="1">Alpha-2009</strain>
        <tissue evidence="1">Whole body</tissue>
    </source>
</reference>
<keyword evidence="2" id="KW-1185">Reference proteome</keyword>
<comment type="caution">
    <text evidence="1">The sequence shown here is derived from an EMBL/GenBank/DDBJ whole genome shotgun (WGS) entry which is preliminary data.</text>
</comment>
<evidence type="ECO:0000313" key="1">
    <source>
        <dbReference type="EMBL" id="KAL0115378.1"/>
    </source>
</evidence>
<gene>
    <name evidence="1" type="ORF">PUN28_010718</name>
</gene>
<name>A0AAW2FHR8_9HYME</name>
<dbReference type="AlphaFoldDB" id="A0AAW2FHR8"/>
<sequence length="176" mass="19433">MTRSHLHMPSRKSGPKDFANLLSPICSTCRLENNNTRETSAKVRVTSHSNTRSNCPNYVSHYRPCARDGSLGCFPGSLLSPTCSTCRLENNDTRGLSAKVDNNSVLCLGFSSFSREIHIYTSHSHTCVIPYSCETVWVDDESAMQVIRRIMKKITTTAGANRPSRAPVARQHGGCL</sequence>
<accession>A0AAW2FHR8</accession>
<dbReference type="EMBL" id="JADYXP020000010">
    <property type="protein sequence ID" value="KAL0115378.1"/>
    <property type="molecule type" value="Genomic_DNA"/>
</dbReference>
<proteinExistence type="predicted"/>